<keyword evidence="3" id="KW-0813">Transport</keyword>
<reference evidence="10 11" key="1">
    <citation type="submission" date="2018-03" db="EMBL/GenBank/DDBJ databases">
        <title>Whole genome sequencing of Histamine producing bacteria.</title>
        <authorList>
            <person name="Butler K."/>
        </authorList>
    </citation>
    <scope>NUCLEOTIDE SEQUENCE [LARGE SCALE GENOMIC DNA]</scope>
    <source>
        <strain evidence="10 11">JCM 13586</strain>
    </source>
</reference>
<keyword evidence="7 8" id="KW-0472">Membrane</keyword>
<dbReference type="GO" id="GO:0005886">
    <property type="term" value="C:plasma membrane"/>
    <property type="evidence" value="ECO:0007669"/>
    <property type="project" value="UniProtKB-SubCell"/>
</dbReference>
<feature type="transmembrane region" description="Helical" evidence="8">
    <location>
        <begin position="223"/>
        <end position="244"/>
    </location>
</feature>
<dbReference type="OrthoDB" id="9786910at2"/>
<evidence type="ECO:0000313" key="11">
    <source>
        <dbReference type="Proteomes" id="UP000241222"/>
    </source>
</evidence>
<dbReference type="AlphaFoldDB" id="A0A2T3INE6"/>
<feature type="transmembrane region" description="Helical" evidence="8">
    <location>
        <begin position="167"/>
        <end position="186"/>
    </location>
</feature>
<keyword evidence="11" id="KW-1185">Reference proteome</keyword>
<evidence type="ECO:0000256" key="7">
    <source>
        <dbReference type="ARBA" id="ARBA00023136"/>
    </source>
</evidence>
<keyword evidence="5 8" id="KW-0812">Transmembrane</keyword>
<keyword evidence="6 8" id="KW-1133">Transmembrane helix</keyword>
<dbReference type="EMBL" id="PYMH01000018">
    <property type="protein sequence ID" value="PSU29855.1"/>
    <property type="molecule type" value="Genomic_DNA"/>
</dbReference>
<protein>
    <recommendedName>
        <fullName evidence="9">ABC-2 type transporter transmembrane domain-containing protein</fullName>
    </recommendedName>
</protein>
<keyword evidence="4" id="KW-1003">Cell membrane</keyword>
<evidence type="ECO:0000256" key="5">
    <source>
        <dbReference type="ARBA" id="ARBA00022692"/>
    </source>
</evidence>
<evidence type="ECO:0000256" key="1">
    <source>
        <dbReference type="ARBA" id="ARBA00004429"/>
    </source>
</evidence>
<feature type="domain" description="ABC-2 type transporter transmembrane" evidence="9">
    <location>
        <begin position="23"/>
        <end position="212"/>
    </location>
</feature>
<organism evidence="10 11">
    <name type="scientific">Photobacterium lutimaris</name>
    <dbReference type="NCBI Taxonomy" id="388278"/>
    <lineage>
        <taxon>Bacteria</taxon>
        <taxon>Pseudomonadati</taxon>
        <taxon>Pseudomonadota</taxon>
        <taxon>Gammaproteobacteria</taxon>
        <taxon>Vibrionales</taxon>
        <taxon>Vibrionaceae</taxon>
        <taxon>Photobacterium</taxon>
    </lineage>
</organism>
<dbReference type="InterPro" id="IPR013525">
    <property type="entry name" value="ABC2_TM"/>
</dbReference>
<gene>
    <name evidence="10" type="ORF">C9I99_24280</name>
</gene>
<comment type="subcellular location">
    <subcellularLocation>
        <location evidence="1">Cell inner membrane</location>
        <topology evidence="1">Multi-pass membrane protein</topology>
    </subcellularLocation>
</comment>
<evidence type="ECO:0000256" key="2">
    <source>
        <dbReference type="ARBA" id="ARBA00007783"/>
    </source>
</evidence>
<evidence type="ECO:0000256" key="3">
    <source>
        <dbReference type="ARBA" id="ARBA00022448"/>
    </source>
</evidence>
<feature type="transmembrane region" description="Helical" evidence="8">
    <location>
        <begin position="33"/>
        <end position="55"/>
    </location>
</feature>
<feature type="transmembrane region" description="Helical" evidence="8">
    <location>
        <begin position="139"/>
        <end position="160"/>
    </location>
</feature>
<comment type="similarity">
    <text evidence="2">Belongs to the ABC-2 integral membrane protein family.</text>
</comment>
<evidence type="ECO:0000313" key="10">
    <source>
        <dbReference type="EMBL" id="PSU29855.1"/>
    </source>
</evidence>
<dbReference type="GO" id="GO:0140359">
    <property type="term" value="F:ABC-type transporter activity"/>
    <property type="evidence" value="ECO:0007669"/>
    <property type="project" value="InterPro"/>
</dbReference>
<evidence type="ECO:0000259" key="9">
    <source>
        <dbReference type="Pfam" id="PF01061"/>
    </source>
</evidence>
<dbReference type="Pfam" id="PF01061">
    <property type="entry name" value="ABC2_membrane"/>
    <property type="match status" value="1"/>
</dbReference>
<dbReference type="GO" id="GO:0015920">
    <property type="term" value="P:lipopolysaccharide transport"/>
    <property type="evidence" value="ECO:0007669"/>
    <property type="project" value="TreeGrafter"/>
</dbReference>
<evidence type="ECO:0000256" key="8">
    <source>
        <dbReference type="SAM" id="Phobius"/>
    </source>
</evidence>
<dbReference type="PANTHER" id="PTHR30413">
    <property type="entry name" value="INNER MEMBRANE TRANSPORT PERMEASE"/>
    <property type="match status" value="1"/>
</dbReference>
<evidence type="ECO:0000256" key="4">
    <source>
        <dbReference type="ARBA" id="ARBA00022475"/>
    </source>
</evidence>
<sequence length="255" mass="28908">MIEKSVLSRHAYVLYTLAHLKQKANVRGTFLGYLWWFIEPMMLIALYSYVVGVIFGHSGIDRILMIAIGVTLWKWWSTSLSSATTSFRRYKGIVTQVKMPLPILPSSEVFGQTYLFTFGYLLLQAVLLCLGYIPDVMALLYTMIISQITITALSLGLAILNVFVRDTAFLVGFGLRILFYITPIIYSRERVPENYQILVDLNPFAHLIEYFNNALIFTDKVNYSTMTLALVFSICALTSLIALCKKISPAIVRNV</sequence>
<proteinExistence type="inferred from homology"/>
<comment type="caution">
    <text evidence="10">The sequence shown here is derived from an EMBL/GenBank/DDBJ whole genome shotgun (WGS) entry which is preliminary data.</text>
</comment>
<dbReference type="PANTHER" id="PTHR30413:SF8">
    <property type="entry name" value="TRANSPORT PERMEASE PROTEIN"/>
    <property type="match status" value="1"/>
</dbReference>
<name>A0A2T3INE6_9GAMM</name>
<dbReference type="RefSeq" id="WP_107351415.1">
    <property type="nucleotide sequence ID" value="NZ_PYMH01000018.1"/>
</dbReference>
<accession>A0A2T3INE6</accession>
<evidence type="ECO:0000256" key="6">
    <source>
        <dbReference type="ARBA" id="ARBA00022989"/>
    </source>
</evidence>
<dbReference type="Proteomes" id="UP000241222">
    <property type="component" value="Unassembled WGS sequence"/>
</dbReference>